<dbReference type="Proteomes" id="UP000287401">
    <property type="component" value="Unassembled WGS sequence"/>
</dbReference>
<dbReference type="GO" id="GO:0003677">
    <property type="term" value="F:DNA binding"/>
    <property type="evidence" value="ECO:0007669"/>
    <property type="project" value="InterPro"/>
</dbReference>
<dbReference type="CDD" id="cd00093">
    <property type="entry name" value="HTH_XRE"/>
    <property type="match status" value="1"/>
</dbReference>
<dbReference type="Pfam" id="PF13560">
    <property type="entry name" value="HTH_31"/>
    <property type="match status" value="1"/>
</dbReference>
<accession>A0A430BQC6</accession>
<reference evidence="2 3" key="1">
    <citation type="submission" date="2018-07" db="EMBL/GenBank/DDBJ databases">
        <title>Genomic and Epidemiologic Investigation of an Indolent Hospital Outbreak.</title>
        <authorList>
            <person name="Johnson R.C."/>
            <person name="Deming C."/>
            <person name="Conlan S."/>
            <person name="Zellmer C.J."/>
            <person name="Michelin A.V."/>
            <person name="Lee-Lin S."/>
            <person name="Thomas P.J."/>
            <person name="Park M."/>
            <person name="Weingarten R.A."/>
            <person name="Less J."/>
            <person name="Dekker J.P."/>
            <person name="Frank K.M."/>
            <person name="Musser K.A."/>
            <person name="Mcquiston J.R."/>
            <person name="Henderson D.K."/>
            <person name="Lau A.F."/>
            <person name="Palmore T.N."/>
            <person name="Segre J.A."/>
        </authorList>
    </citation>
    <scope>NUCLEOTIDE SEQUENCE [LARGE SCALE GENOMIC DNA]</scope>
    <source>
        <strain evidence="2 3">SK-NIH.Env6_1116</strain>
    </source>
</reference>
<dbReference type="PROSITE" id="PS50943">
    <property type="entry name" value="HTH_CROC1"/>
    <property type="match status" value="1"/>
</dbReference>
<gene>
    <name evidence="2" type="ORF">DAH51_18990</name>
</gene>
<dbReference type="InterPro" id="IPR010982">
    <property type="entry name" value="Lambda_DNA-bd_dom_sf"/>
</dbReference>
<dbReference type="InterPro" id="IPR001387">
    <property type="entry name" value="Cro/C1-type_HTH"/>
</dbReference>
<protein>
    <submittedName>
        <fullName evidence="2">Helix-turn-helix domain-containing protein</fullName>
    </submittedName>
</protein>
<comment type="caution">
    <text evidence="2">The sequence shown here is derived from an EMBL/GenBank/DDBJ whole genome shotgun (WGS) entry which is preliminary data.</text>
</comment>
<evidence type="ECO:0000259" key="1">
    <source>
        <dbReference type="PROSITE" id="PS50943"/>
    </source>
</evidence>
<name>A0A430BQC6_SPHYA</name>
<evidence type="ECO:0000313" key="3">
    <source>
        <dbReference type="Proteomes" id="UP000287401"/>
    </source>
</evidence>
<dbReference type="SUPFAM" id="SSF47413">
    <property type="entry name" value="lambda repressor-like DNA-binding domains"/>
    <property type="match status" value="1"/>
</dbReference>
<dbReference type="AlphaFoldDB" id="A0A430BQC6"/>
<sequence length="139" mass="15364">MISSQGGALEEEASILAEVKSISGRRIEERRKRHRITQKQLAADVGIGVRWLREIESGNPKARVDDHIACAHALGLSSAHLIIPMLFLEHNMHFPRHFFLDDMHQLEKLCVEFISNLSLKTFLQPGTGQQGPGSSGSAG</sequence>
<organism evidence="2 3">
    <name type="scientific">Sphingobium yanoikuyae</name>
    <name type="common">Sphingomonas yanoikuyae</name>
    <dbReference type="NCBI Taxonomy" id="13690"/>
    <lineage>
        <taxon>Bacteria</taxon>
        <taxon>Pseudomonadati</taxon>
        <taxon>Pseudomonadota</taxon>
        <taxon>Alphaproteobacteria</taxon>
        <taxon>Sphingomonadales</taxon>
        <taxon>Sphingomonadaceae</taxon>
        <taxon>Sphingobium</taxon>
    </lineage>
</organism>
<dbReference type="Gene3D" id="1.10.260.40">
    <property type="entry name" value="lambda repressor-like DNA-binding domains"/>
    <property type="match status" value="1"/>
</dbReference>
<dbReference type="RefSeq" id="WP_125999352.1">
    <property type="nucleotide sequence ID" value="NZ_QRAL01000025.1"/>
</dbReference>
<proteinExistence type="predicted"/>
<dbReference type="SMART" id="SM00530">
    <property type="entry name" value="HTH_XRE"/>
    <property type="match status" value="1"/>
</dbReference>
<feature type="domain" description="HTH cro/C1-type" evidence="1">
    <location>
        <begin position="27"/>
        <end position="81"/>
    </location>
</feature>
<dbReference type="EMBL" id="QRAL01000025">
    <property type="protein sequence ID" value="RSU54899.1"/>
    <property type="molecule type" value="Genomic_DNA"/>
</dbReference>
<evidence type="ECO:0000313" key="2">
    <source>
        <dbReference type="EMBL" id="RSU54899.1"/>
    </source>
</evidence>